<dbReference type="SUPFAM" id="SSF47203">
    <property type="entry name" value="Acyl-CoA dehydrogenase C-terminal domain-like"/>
    <property type="match status" value="1"/>
</dbReference>
<dbReference type="PROSITE" id="PS00073">
    <property type="entry name" value="ACYL_COA_DH_2"/>
    <property type="match status" value="1"/>
</dbReference>
<dbReference type="InterPro" id="IPR009100">
    <property type="entry name" value="AcylCoA_DH/oxidase_NM_dom_sf"/>
</dbReference>
<evidence type="ECO:0000313" key="15">
    <source>
        <dbReference type="EMBL" id="MFD1185412.1"/>
    </source>
</evidence>
<organism evidence="15 16">
    <name type="scientific">Pontibacter rugosus</name>
    <dbReference type="NCBI Taxonomy" id="1745966"/>
    <lineage>
        <taxon>Bacteria</taxon>
        <taxon>Pseudomonadati</taxon>
        <taxon>Bacteroidota</taxon>
        <taxon>Cytophagia</taxon>
        <taxon>Cytophagales</taxon>
        <taxon>Hymenobacteraceae</taxon>
        <taxon>Pontibacter</taxon>
    </lineage>
</organism>
<dbReference type="PANTHER" id="PTHR42807">
    <property type="entry name" value="GLUTARYL-COA DEHYDROGENASE, MITOCHONDRIAL"/>
    <property type="match status" value="1"/>
</dbReference>
<dbReference type="SUPFAM" id="SSF56645">
    <property type="entry name" value="Acyl-CoA dehydrogenase NM domain-like"/>
    <property type="match status" value="1"/>
</dbReference>
<dbReference type="RefSeq" id="WP_377523167.1">
    <property type="nucleotide sequence ID" value="NZ_JBHTLD010000022.1"/>
</dbReference>
<feature type="domain" description="Acyl-CoA dehydrogenase/oxidase N-terminal" evidence="14">
    <location>
        <begin position="19"/>
        <end position="131"/>
    </location>
</feature>
<dbReference type="PANTHER" id="PTHR42807:SF1">
    <property type="entry name" value="GLUTARYL-COA DEHYDROGENASE, MITOCHONDRIAL"/>
    <property type="match status" value="1"/>
</dbReference>
<evidence type="ECO:0000256" key="9">
    <source>
        <dbReference type="ARBA" id="ARBA00039033"/>
    </source>
</evidence>
<dbReference type="Proteomes" id="UP001597094">
    <property type="component" value="Unassembled WGS sequence"/>
</dbReference>
<evidence type="ECO:0000256" key="10">
    <source>
        <dbReference type="ARBA" id="ARBA00049493"/>
    </source>
</evidence>
<comment type="cofactor">
    <cofactor evidence="1 11">
        <name>FAD</name>
        <dbReference type="ChEBI" id="CHEBI:57692"/>
    </cofactor>
</comment>
<comment type="pathway">
    <text evidence="8">Amino-acid metabolism; tryptophan metabolism.</text>
</comment>
<feature type="domain" description="Acyl-CoA oxidase/dehydrogenase middle" evidence="13">
    <location>
        <begin position="135"/>
        <end position="226"/>
    </location>
</feature>
<dbReference type="EC" id="1.3.8.6" evidence="9"/>
<protein>
    <recommendedName>
        <fullName evidence="9">glutaryl-CoA dehydrogenase (ETF)</fullName>
        <ecNumber evidence="9">1.3.8.6</ecNumber>
    </recommendedName>
</protein>
<evidence type="ECO:0000259" key="13">
    <source>
        <dbReference type="Pfam" id="PF02770"/>
    </source>
</evidence>
<dbReference type="InterPro" id="IPR009075">
    <property type="entry name" value="AcylCo_DH/oxidase_C"/>
</dbReference>
<dbReference type="InterPro" id="IPR036250">
    <property type="entry name" value="AcylCo_DH-like_C"/>
</dbReference>
<keyword evidence="6 11" id="KW-0560">Oxidoreductase</keyword>
<accession>A0ABW3SNE2</accession>
<evidence type="ECO:0000259" key="14">
    <source>
        <dbReference type="Pfam" id="PF02771"/>
    </source>
</evidence>
<feature type="domain" description="Acyl-CoA dehydrogenase/oxidase C-terminal" evidence="12">
    <location>
        <begin position="239"/>
        <end position="383"/>
    </location>
</feature>
<dbReference type="InterPro" id="IPR046373">
    <property type="entry name" value="Acyl-CoA_Oxase/DH_mid-dom_sf"/>
</dbReference>
<sequence>MAYESAGAPDYYNIDDLLTEENKLVRQSMRDFVKREISPYIEQWAQDAHFPSEIVKKFGDVGAFGPTIPTEYGGGGLDYISYGIVMQEIERGDSGMRSTASVQGSLVMYPIYKYGSEEQRKKFLPKLASGEWLGCFGLTEPDHGSNPGGMTTNIKDMGDHYLLNGAKMWISNSPECQVAVVWAKNEEGRIKGLIVERGMEGFTTPEIHNKWSLRASTTGELVFDNVKVPKENLLPNIEGLRGPLGCLDSARYGISWGAIGAAIDCYESARKYSMERIQFDKPIGGFQLTQKKLAEMLTEITKAQLLAWRLGTLMNEGKATTQQISMAKRNNVDMALHIAREARQIHGGMGITGEYPIMRHMMNLESVITYEGTHDIHLLITGADITGIPAFK</sequence>
<evidence type="ECO:0000256" key="7">
    <source>
        <dbReference type="ARBA" id="ARBA00037899"/>
    </source>
</evidence>
<dbReference type="InterPro" id="IPR013786">
    <property type="entry name" value="AcylCoA_DH/ox_N"/>
</dbReference>
<evidence type="ECO:0000256" key="1">
    <source>
        <dbReference type="ARBA" id="ARBA00001974"/>
    </source>
</evidence>
<comment type="catalytic activity">
    <reaction evidence="10">
        <text>glutaryl-CoA + oxidized [electron-transfer flavoprotein] + 2 H(+) = (2E)-butenoyl-CoA + reduced [electron-transfer flavoprotein] + CO2</text>
        <dbReference type="Rhea" id="RHEA:13389"/>
        <dbReference type="Rhea" id="RHEA-COMP:10685"/>
        <dbReference type="Rhea" id="RHEA-COMP:10686"/>
        <dbReference type="ChEBI" id="CHEBI:15378"/>
        <dbReference type="ChEBI" id="CHEBI:16526"/>
        <dbReference type="ChEBI" id="CHEBI:57332"/>
        <dbReference type="ChEBI" id="CHEBI:57378"/>
        <dbReference type="ChEBI" id="CHEBI:57692"/>
        <dbReference type="ChEBI" id="CHEBI:58307"/>
        <dbReference type="EC" id="1.3.8.6"/>
    </reaction>
</comment>
<keyword evidence="16" id="KW-1185">Reference proteome</keyword>
<evidence type="ECO:0000256" key="3">
    <source>
        <dbReference type="ARBA" id="ARBA00022630"/>
    </source>
</evidence>
<dbReference type="Gene3D" id="2.40.110.10">
    <property type="entry name" value="Butyryl-CoA Dehydrogenase, subunit A, domain 2"/>
    <property type="match status" value="1"/>
</dbReference>
<evidence type="ECO:0000256" key="2">
    <source>
        <dbReference type="ARBA" id="ARBA00009347"/>
    </source>
</evidence>
<dbReference type="InterPro" id="IPR006091">
    <property type="entry name" value="Acyl-CoA_Oxase/DH_mid-dom"/>
</dbReference>
<comment type="pathway">
    <text evidence="7">Amino-acid metabolism; lysine degradation.</text>
</comment>
<dbReference type="Gene3D" id="1.10.540.10">
    <property type="entry name" value="Acyl-CoA dehydrogenase/oxidase, N-terminal domain"/>
    <property type="match status" value="1"/>
</dbReference>
<dbReference type="Pfam" id="PF02770">
    <property type="entry name" value="Acyl-CoA_dh_M"/>
    <property type="match status" value="1"/>
</dbReference>
<evidence type="ECO:0000256" key="4">
    <source>
        <dbReference type="ARBA" id="ARBA00022827"/>
    </source>
</evidence>
<evidence type="ECO:0000256" key="5">
    <source>
        <dbReference type="ARBA" id="ARBA00022946"/>
    </source>
</evidence>
<evidence type="ECO:0000259" key="12">
    <source>
        <dbReference type="Pfam" id="PF00441"/>
    </source>
</evidence>
<evidence type="ECO:0000256" key="6">
    <source>
        <dbReference type="ARBA" id="ARBA00023002"/>
    </source>
</evidence>
<evidence type="ECO:0000256" key="8">
    <source>
        <dbReference type="ARBA" id="ARBA00037927"/>
    </source>
</evidence>
<dbReference type="Pfam" id="PF00441">
    <property type="entry name" value="Acyl-CoA_dh_1"/>
    <property type="match status" value="1"/>
</dbReference>
<evidence type="ECO:0000256" key="11">
    <source>
        <dbReference type="RuleBase" id="RU362125"/>
    </source>
</evidence>
<gene>
    <name evidence="15" type="ORF">ACFQ2O_04265</name>
</gene>
<keyword evidence="5" id="KW-0809">Transit peptide</keyword>
<proteinExistence type="inferred from homology"/>
<dbReference type="InterPro" id="IPR037069">
    <property type="entry name" value="AcylCoA_DH/ox_N_sf"/>
</dbReference>
<keyword evidence="3 11" id="KW-0285">Flavoprotein</keyword>
<evidence type="ECO:0000313" key="16">
    <source>
        <dbReference type="Proteomes" id="UP001597094"/>
    </source>
</evidence>
<keyword evidence="4 11" id="KW-0274">FAD</keyword>
<comment type="caution">
    <text evidence="15">The sequence shown here is derived from an EMBL/GenBank/DDBJ whole genome shotgun (WGS) entry which is preliminary data.</text>
</comment>
<dbReference type="EMBL" id="JBHTLD010000022">
    <property type="protein sequence ID" value="MFD1185412.1"/>
    <property type="molecule type" value="Genomic_DNA"/>
</dbReference>
<dbReference type="InterPro" id="IPR052033">
    <property type="entry name" value="Glutaryl-CoA_DH_mitochondrial"/>
</dbReference>
<dbReference type="InterPro" id="IPR006089">
    <property type="entry name" value="Acyl-CoA_DH_CS"/>
</dbReference>
<dbReference type="Gene3D" id="1.20.140.10">
    <property type="entry name" value="Butyryl-CoA Dehydrogenase, subunit A, domain 3"/>
    <property type="match status" value="1"/>
</dbReference>
<name>A0ABW3SNE2_9BACT</name>
<comment type="similarity">
    <text evidence="2 11">Belongs to the acyl-CoA dehydrogenase family.</text>
</comment>
<reference evidence="16" key="1">
    <citation type="journal article" date="2019" name="Int. J. Syst. Evol. Microbiol.">
        <title>The Global Catalogue of Microorganisms (GCM) 10K type strain sequencing project: providing services to taxonomists for standard genome sequencing and annotation.</title>
        <authorList>
            <consortium name="The Broad Institute Genomics Platform"/>
            <consortium name="The Broad Institute Genome Sequencing Center for Infectious Disease"/>
            <person name="Wu L."/>
            <person name="Ma J."/>
        </authorList>
    </citation>
    <scope>NUCLEOTIDE SEQUENCE [LARGE SCALE GENOMIC DNA]</scope>
    <source>
        <strain evidence="16">JCM 31319</strain>
    </source>
</reference>
<dbReference type="Pfam" id="PF02771">
    <property type="entry name" value="Acyl-CoA_dh_N"/>
    <property type="match status" value="1"/>
</dbReference>